<comment type="caution">
    <text evidence="2">The sequence shown here is derived from an EMBL/GenBank/DDBJ whole genome shotgun (WGS) entry which is preliminary data.</text>
</comment>
<dbReference type="EMBL" id="QRTC01000013">
    <property type="protein sequence ID" value="RGQ42149.1"/>
    <property type="molecule type" value="Genomic_DNA"/>
</dbReference>
<name>A0A412AZ13_9FIRM</name>
<dbReference type="Proteomes" id="UP000284751">
    <property type="component" value="Unassembled WGS sequence"/>
</dbReference>
<accession>A0A412AZ13</accession>
<dbReference type="Pfam" id="PF12645">
    <property type="entry name" value="HTH_16"/>
    <property type="match status" value="1"/>
</dbReference>
<dbReference type="AlphaFoldDB" id="A0A412AZ13"/>
<feature type="domain" description="Helix-turn-helix conjugative transposon-like" evidence="1">
    <location>
        <begin position="21"/>
        <end position="74"/>
    </location>
</feature>
<protein>
    <submittedName>
        <fullName evidence="2">Helix-turn-helix domain-containing protein</fullName>
    </submittedName>
</protein>
<reference evidence="2 3" key="1">
    <citation type="submission" date="2018-08" db="EMBL/GenBank/DDBJ databases">
        <title>A genome reference for cultivated species of the human gut microbiota.</title>
        <authorList>
            <person name="Zou Y."/>
            <person name="Xue W."/>
            <person name="Luo G."/>
        </authorList>
    </citation>
    <scope>NUCLEOTIDE SEQUENCE [LARGE SCALE GENOMIC DNA]</scope>
    <source>
        <strain evidence="2 3">AF28-26</strain>
    </source>
</reference>
<evidence type="ECO:0000259" key="1">
    <source>
        <dbReference type="Pfam" id="PF12645"/>
    </source>
</evidence>
<evidence type="ECO:0000313" key="2">
    <source>
        <dbReference type="EMBL" id="RGQ42149.1"/>
    </source>
</evidence>
<proteinExistence type="predicted"/>
<sequence length="101" mass="11535">MSRYNEKKKNIVPPADIILNMLNEEPGADLALLDFYGGYIQRASIEPSYTEERFDNGKRINEDLRQEIEIAFLKGLVSLRHNICKSGSAVFVIVPSKSWFD</sequence>
<organism evidence="2 3">
    <name type="scientific">[Clostridium] leptum</name>
    <dbReference type="NCBI Taxonomy" id="1535"/>
    <lineage>
        <taxon>Bacteria</taxon>
        <taxon>Bacillati</taxon>
        <taxon>Bacillota</taxon>
        <taxon>Clostridia</taxon>
        <taxon>Eubacteriales</taxon>
        <taxon>Oscillospiraceae</taxon>
        <taxon>Oscillospiraceae incertae sedis</taxon>
    </lineage>
</organism>
<evidence type="ECO:0000313" key="3">
    <source>
        <dbReference type="Proteomes" id="UP000284751"/>
    </source>
</evidence>
<gene>
    <name evidence="2" type="ORF">DWY99_05115</name>
</gene>
<dbReference type="InterPro" id="IPR024760">
    <property type="entry name" value="HTH_dom_conjug_TS-like"/>
</dbReference>